<dbReference type="Proteomes" id="UP000473014">
    <property type="component" value="Unassembled WGS sequence"/>
</dbReference>
<evidence type="ECO:0000313" key="3">
    <source>
        <dbReference type="EMBL" id="MTE20214.1"/>
    </source>
</evidence>
<feature type="compositionally biased region" description="Low complexity" evidence="2">
    <location>
        <begin position="186"/>
        <end position="197"/>
    </location>
</feature>
<proteinExistence type="predicted"/>
<evidence type="ECO:0000256" key="2">
    <source>
        <dbReference type="SAM" id="MobiDB-lite"/>
    </source>
</evidence>
<evidence type="ECO:0000256" key="1">
    <source>
        <dbReference type="SAM" id="Coils"/>
    </source>
</evidence>
<dbReference type="AlphaFoldDB" id="A0A6G2BDC6"/>
<reference evidence="3 4" key="1">
    <citation type="submission" date="2019-11" db="EMBL/GenBank/DDBJ databases">
        <authorList>
            <person name="Yuan L."/>
        </authorList>
    </citation>
    <scope>NUCLEOTIDE SEQUENCE [LARGE SCALE GENOMIC DNA]</scope>
    <source>
        <strain evidence="3 4">TRM43335</strain>
    </source>
</reference>
<evidence type="ECO:0000313" key="4">
    <source>
        <dbReference type="Proteomes" id="UP000473014"/>
    </source>
</evidence>
<keyword evidence="4" id="KW-1185">Reference proteome</keyword>
<comment type="caution">
    <text evidence="3">The sequence shown here is derived from an EMBL/GenBank/DDBJ whole genome shotgun (WGS) entry which is preliminary data.</text>
</comment>
<feature type="coiled-coil region" evidence="1">
    <location>
        <begin position="105"/>
        <end position="132"/>
    </location>
</feature>
<dbReference type="RefSeq" id="WP_155071338.1">
    <property type="nucleotide sequence ID" value="NZ_WIXO01000001.1"/>
</dbReference>
<sequence length="197" mass="20691">MNKKLAAVLSGGAVLVLALSGCGDDGNEEAEKWAGQYCDSLRKQNARIAGANQKLDRITEGDSSPEEVKKTDTEAFGELSAAFEALSDGVRKAGVPPVDKGAELRKDAMAKLDAVSDEYADLKERAEKLDTEDQGKFADGLQDITDEMEKLPAQVNAAKDALSAFGEEDALRDAISAQEGCRKQAESPAASPAASAA</sequence>
<dbReference type="PROSITE" id="PS51257">
    <property type="entry name" value="PROKAR_LIPOPROTEIN"/>
    <property type="match status" value="1"/>
</dbReference>
<keyword evidence="1" id="KW-0175">Coiled coil</keyword>
<dbReference type="OrthoDB" id="4350650at2"/>
<gene>
    <name evidence="3" type="ORF">F0L17_14070</name>
</gene>
<protein>
    <submittedName>
        <fullName evidence="3">Small secreted protein</fullName>
    </submittedName>
</protein>
<feature type="region of interest" description="Disordered" evidence="2">
    <location>
        <begin position="176"/>
        <end position="197"/>
    </location>
</feature>
<organism evidence="3 4">
    <name type="scientific">Streptomyces taklimakanensis</name>
    <dbReference type="NCBI Taxonomy" id="2569853"/>
    <lineage>
        <taxon>Bacteria</taxon>
        <taxon>Bacillati</taxon>
        <taxon>Actinomycetota</taxon>
        <taxon>Actinomycetes</taxon>
        <taxon>Kitasatosporales</taxon>
        <taxon>Streptomycetaceae</taxon>
        <taxon>Streptomyces</taxon>
    </lineage>
</organism>
<name>A0A6G2BDC6_9ACTN</name>
<dbReference type="EMBL" id="WIXO01000001">
    <property type="protein sequence ID" value="MTE20214.1"/>
    <property type="molecule type" value="Genomic_DNA"/>
</dbReference>
<accession>A0A6G2BDC6</accession>